<evidence type="ECO:0000259" key="2">
    <source>
        <dbReference type="Pfam" id="PF08327"/>
    </source>
</evidence>
<comment type="similarity">
    <text evidence="1">Belongs to the AHA1 family.</text>
</comment>
<dbReference type="Proteomes" id="UP000825799">
    <property type="component" value="Chromosome"/>
</dbReference>
<reference evidence="3 4" key="1">
    <citation type="submission" date="2021-08" db="EMBL/GenBank/DDBJ databases">
        <title>Devosia salina sp. nov., isolated from the South China Sea sediment.</title>
        <authorList>
            <person name="Zhou Z."/>
        </authorList>
    </citation>
    <scope>NUCLEOTIDE SEQUENCE [LARGE SCALE GENOMIC DNA]</scope>
    <source>
        <strain evidence="3 4">SCS-3</strain>
    </source>
</reference>
<dbReference type="RefSeq" id="WP_220306300.1">
    <property type="nucleotide sequence ID" value="NZ_CP080590.1"/>
</dbReference>
<protein>
    <submittedName>
        <fullName evidence="3">SRPBCC domain-containing protein</fullName>
    </submittedName>
</protein>
<proteinExistence type="inferred from homology"/>
<evidence type="ECO:0000313" key="3">
    <source>
        <dbReference type="EMBL" id="QYO77846.1"/>
    </source>
</evidence>
<accession>A0ABX8WGJ6</accession>
<feature type="domain" description="Activator of Hsp90 ATPase homologue 1/2-like C-terminal" evidence="2">
    <location>
        <begin position="28"/>
        <end position="160"/>
    </location>
</feature>
<keyword evidence="4" id="KW-1185">Reference proteome</keyword>
<sequence length="168" mass="19710">MNDQAFPNPFKTELPEDEPLIIMSRTFNAPLALVWKVWTEREHVAHWWGFGNNEVIEYDVRTGGKWRIVGISPDGTRWVMFGTYLAVEPKSMIRNTFVVEGMAEEDERYYEEHHFEERDGKTHYRSVSNFPDFEMRNGVVDSGMEWGANVSMVQFDEILERLKAEGRD</sequence>
<gene>
    <name evidence="3" type="ORF">K1X15_04570</name>
</gene>
<dbReference type="SUPFAM" id="SSF55961">
    <property type="entry name" value="Bet v1-like"/>
    <property type="match status" value="1"/>
</dbReference>
<evidence type="ECO:0000313" key="4">
    <source>
        <dbReference type="Proteomes" id="UP000825799"/>
    </source>
</evidence>
<evidence type="ECO:0000256" key="1">
    <source>
        <dbReference type="ARBA" id="ARBA00006817"/>
    </source>
</evidence>
<dbReference type="InterPro" id="IPR023393">
    <property type="entry name" value="START-like_dom_sf"/>
</dbReference>
<dbReference type="Gene3D" id="3.30.530.20">
    <property type="match status" value="1"/>
</dbReference>
<dbReference type="InterPro" id="IPR013538">
    <property type="entry name" value="ASHA1/2-like_C"/>
</dbReference>
<dbReference type="Pfam" id="PF08327">
    <property type="entry name" value="AHSA1"/>
    <property type="match status" value="1"/>
</dbReference>
<organism evidence="3 4">
    <name type="scientific">Devosia salina</name>
    <dbReference type="NCBI Taxonomy" id="2860336"/>
    <lineage>
        <taxon>Bacteria</taxon>
        <taxon>Pseudomonadati</taxon>
        <taxon>Pseudomonadota</taxon>
        <taxon>Alphaproteobacteria</taxon>
        <taxon>Hyphomicrobiales</taxon>
        <taxon>Devosiaceae</taxon>
        <taxon>Devosia</taxon>
    </lineage>
</organism>
<name>A0ABX8WGJ6_9HYPH</name>
<dbReference type="EMBL" id="CP080590">
    <property type="protein sequence ID" value="QYO77846.1"/>
    <property type="molecule type" value="Genomic_DNA"/>
</dbReference>